<evidence type="ECO:0000259" key="6">
    <source>
        <dbReference type="PROSITE" id="PS51012"/>
    </source>
</evidence>
<feature type="transmembrane region" description="Helical" evidence="5">
    <location>
        <begin position="104"/>
        <end position="126"/>
    </location>
</feature>
<keyword evidence="8" id="KW-1185">Reference proteome</keyword>
<feature type="domain" description="ABC transmembrane type-2" evidence="6">
    <location>
        <begin position="20"/>
        <end position="247"/>
    </location>
</feature>
<dbReference type="PROSITE" id="PS51012">
    <property type="entry name" value="ABC_TM2"/>
    <property type="match status" value="1"/>
</dbReference>
<feature type="transmembrane region" description="Helical" evidence="5">
    <location>
        <begin position="138"/>
        <end position="163"/>
    </location>
</feature>
<feature type="transmembrane region" description="Helical" evidence="5">
    <location>
        <begin position="24"/>
        <end position="46"/>
    </location>
</feature>
<evidence type="ECO:0000313" key="8">
    <source>
        <dbReference type="Proteomes" id="UP001158045"/>
    </source>
</evidence>
<dbReference type="EMBL" id="JARYZI010000013">
    <property type="protein sequence ID" value="MDH8679570.1"/>
    <property type="molecule type" value="Genomic_DNA"/>
</dbReference>
<dbReference type="RefSeq" id="WP_281095467.1">
    <property type="nucleotide sequence ID" value="NZ_JARYZI010000013.1"/>
</dbReference>
<dbReference type="PANTHER" id="PTHR43229">
    <property type="entry name" value="NODULATION PROTEIN J"/>
    <property type="match status" value="1"/>
</dbReference>
<dbReference type="PANTHER" id="PTHR43229:SF6">
    <property type="entry name" value="ABC-TYPE MULTIDRUG TRANSPORT SYSTEM, PERMEASE COMPONENT"/>
    <property type="match status" value="1"/>
</dbReference>
<dbReference type="InterPro" id="IPR051784">
    <property type="entry name" value="Nod_factor_ABC_transporter"/>
</dbReference>
<evidence type="ECO:0000256" key="3">
    <source>
        <dbReference type="ARBA" id="ARBA00022989"/>
    </source>
</evidence>
<evidence type="ECO:0000256" key="4">
    <source>
        <dbReference type="ARBA" id="ARBA00023136"/>
    </source>
</evidence>
<evidence type="ECO:0000256" key="2">
    <source>
        <dbReference type="ARBA" id="ARBA00022692"/>
    </source>
</evidence>
<comment type="caution">
    <text evidence="7">The sequence shown here is derived from an EMBL/GenBank/DDBJ whole genome shotgun (WGS) entry which is preliminary data.</text>
</comment>
<keyword evidence="2 5" id="KW-0812">Transmembrane</keyword>
<comment type="similarity">
    <text evidence="5">Belongs to the ABC-2 integral membrane protein family.</text>
</comment>
<reference evidence="7 8" key="1">
    <citation type="submission" date="2023-04" db="EMBL/GenBank/DDBJ databases">
        <title>Fusibacter bizertensis strain WBS, isolated from littoral bottom sediments of the Arctic seas - biochemical and genomic analysis.</title>
        <authorList>
            <person name="Brioukhanov A.L."/>
        </authorList>
    </citation>
    <scope>NUCLEOTIDE SEQUENCE [LARGE SCALE GENOMIC DNA]</scope>
    <source>
        <strain evidence="7 8">WBS</strain>
    </source>
</reference>
<dbReference type="InterPro" id="IPR047817">
    <property type="entry name" value="ABC2_TM_bact-type"/>
</dbReference>
<accession>A0ABT6NGU8</accession>
<dbReference type="InterPro" id="IPR013525">
    <property type="entry name" value="ABC2_TM"/>
</dbReference>
<feature type="transmembrane region" description="Helical" evidence="5">
    <location>
        <begin position="222"/>
        <end position="244"/>
    </location>
</feature>
<name>A0ABT6NGU8_9FIRM</name>
<comment type="subcellular location">
    <subcellularLocation>
        <location evidence="5">Cell membrane</location>
        <topology evidence="5">Multi-pass membrane protein</topology>
    </subcellularLocation>
    <subcellularLocation>
        <location evidence="1">Membrane</location>
        <topology evidence="1">Multi-pass membrane protein</topology>
    </subcellularLocation>
</comment>
<gene>
    <name evidence="7" type="ORF">QE109_15530</name>
</gene>
<sequence>MISTFNVLTSSAVQQFKTSIGRPMFRFCVIAQPIIFGLLLGMIYLEKSSVDFTLYAVLGSGLSTFWSSICFSSASDIHRERWYGTLETIYAAPAGFKWIVLGKIIGNSIWGFLSICLSVTVVTLFFDKSLVIAQPLWLGIGLSLMTASLIAIGYLFAALFTLSRNARVMMNFMEYPVYILCGILFPLEMLPKAVQVLSYAFSPTWAVKILRFAVAGGEVSQVLPYVYGLISLTLIYGLFSVVMFNRIDVKCRVDATLEVY</sequence>
<evidence type="ECO:0000313" key="7">
    <source>
        <dbReference type="EMBL" id="MDH8679570.1"/>
    </source>
</evidence>
<dbReference type="Proteomes" id="UP001158045">
    <property type="component" value="Unassembled WGS sequence"/>
</dbReference>
<organism evidence="7 8">
    <name type="scientific">Fusibacter bizertensis</name>
    <dbReference type="NCBI Taxonomy" id="1488331"/>
    <lineage>
        <taxon>Bacteria</taxon>
        <taxon>Bacillati</taxon>
        <taxon>Bacillota</taxon>
        <taxon>Clostridia</taxon>
        <taxon>Eubacteriales</taxon>
        <taxon>Eubacteriales Family XII. Incertae Sedis</taxon>
        <taxon>Fusibacter</taxon>
    </lineage>
</organism>
<keyword evidence="3 5" id="KW-1133">Transmembrane helix</keyword>
<keyword evidence="4 5" id="KW-0472">Membrane</keyword>
<feature type="transmembrane region" description="Helical" evidence="5">
    <location>
        <begin position="175"/>
        <end position="202"/>
    </location>
</feature>
<keyword evidence="5" id="KW-1003">Cell membrane</keyword>
<evidence type="ECO:0000256" key="1">
    <source>
        <dbReference type="ARBA" id="ARBA00004141"/>
    </source>
</evidence>
<proteinExistence type="inferred from homology"/>
<protein>
    <recommendedName>
        <fullName evidence="5">Transport permease protein</fullName>
    </recommendedName>
</protein>
<feature type="transmembrane region" description="Helical" evidence="5">
    <location>
        <begin position="52"/>
        <end position="71"/>
    </location>
</feature>
<evidence type="ECO:0000256" key="5">
    <source>
        <dbReference type="RuleBase" id="RU361157"/>
    </source>
</evidence>
<dbReference type="Pfam" id="PF01061">
    <property type="entry name" value="ABC2_membrane"/>
    <property type="match status" value="1"/>
</dbReference>
<keyword evidence="5" id="KW-0813">Transport</keyword>